<keyword evidence="3" id="KW-0805">Transcription regulation</keyword>
<dbReference type="Gene3D" id="1.10.20.10">
    <property type="entry name" value="Histone, subunit A"/>
    <property type="match status" value="1"/>
</dbReference>
<comment type="subcellular location">
    <subcellularLocation>
        <location evidence="1">Nucleus</location>
    </subcellularLocation>
</comment>
<evidence type="ECO:0000313" key="9">
    <source>
        <dbReference type="Proteomes" id="UP001214603"/>
    </source>
</evidence>
<organism evidence="8 9">
    <name type="scientific">Malassezia obtusa</name>
    <dbReference type="NCBI Taxonomy" id="76774"/>
    <lineage>
        <taxon>Eukaryota</taxon>
        <taxon>Fungi</taxon>
        <taxon>Dikarya</taxon>
        <taxon>Basidiomycota</taxon>
        <taxon>Ustilaginomycotina</taxon>
        <taxon>Malasseziomycetes</taxon>
        <taxon>Malasseziales</taxon>
        <taxon>Malasseziaceae</taxon>
        <taxon>Malassezia</taxon>
    </lineage>
</organism>
<keyword evidence="5" id="KW-0539">Nucleus</keyword>
<dbReference type="GO" id="GO:0046982">
    <property type="term" value="F:protein heterodimerization activity"/>
    <property type="evidence" value="ECO:0007669"/>
    <property type="project" value="InterPro"/>
</dbReference>
<evidence type="ECO:0000256" key="6">
    <source>
        <dbReference type="SAM" id="MobiDB-lite"/>
    </source>
</evidence>
<feature type="domain" description="TAFII28-like protein" evidence="7">
    <location>
        <begin position="88"/>
        <end position="147"/>
    </location>
</feature>
<evidence type="ECO:0000256" key="1">
    <source>
        <dbReference type="ARBA" id="ARBA00004123"/>
    </source>
</evidence>
<dbReference type="InterPro" id="IPR009072">
    <property type="entry name" value="Histone-fold"/>
</dbReference>
<accession>A0AAF0DX22</accession>
<feature type="compositionally biased region" description="Acidic residues" evidence="6">
    <location>
        <begin position="49"/>
        <end position="69"/>
    </location>
</feature>
<evidence type="ECO:0000256" key="2">
    <source>
        <dbReference type="ARBA" id="ARBA00009788"/>
    </source>
</evidence>
<reference evidence="8" key="1">
    <citation type="submission" date="2023-03" db="EMBL/GenBank/DDBJ databases">
        <title>Mating type loci evolution in Malassezia.</title>
        <authorList>
            <person name="Coelho M.A."/>
        </authorList>
    </citation>
    <scope>NUCLEOTIDE SEQUENCE</scope>
    <source>
        <strain evidence="8">CBS 7876</strain>
    </source>
</reference>
<dbReference type="GO" id="GO:0016251">
    <property type="term" value="F:RNA polymerase II general transcription initiation factor activity"/>
    <property type="evidence" value="ECO:0007669"/>
    <property type="project" value="TreeGrafter"/>
</dbReference>
<dbReference type="AlphaFoldDB" id="A0AAF0DX22"/>
<keyword evidence="4" id="KW-0804">Transcription</keyword>
<dbReference type="Pfam" id="PF04719">
    <property type="entry name" value="TAFII28"/>
    <property type="match status" value="1"/>
</dbReference>
<dbReference type="EMBL" id="CP119934">
    <property type="protein sequence ID" value="WFD01479.1"/>
    <property type="molecule type" value="Genomic_DNA"/>
</dbReference>
<dbReference type="GO" id="GO:0005669">
    <property type="term" value="C:transcription factor TFIID complex"/>
    <property type="evidence" value="ECO:0007669"/>
    <property type="project" value="InterPro"/>
</dbReference>
<evidence type="ECO:0000313" key="8">
    <source>
        <dbReference type="EMBL" id="WFD01479.1"/>
    </source>
</evidence>
<name>A0AAF0DX22_9BASI</name>
<feature type="region of interest" description="Disordered" evidence="6">
    <location>
        <begin position="1"/>
        <end position="84"/>
    </location>
</feature>
<dbReference type="CDD" id="cd08048">
    <property type="entry name" value="HFD_TAF11"/>
    <property type="match status" value="1"/>
</dbReference>
<evidence type="ECO:0000256" key="3">
    <source>
        <dbReference type="ARBA" id="ARBA00023015"/>
    </source>
</evidence>
<gene>
    <name evidence="8" type="ORF">MOBT1_000144</name>
</gene>
<protein>
    <recommendedName>
        <fullName evidence="7">TAFII28-like protein domain-containing protein</fullName>
    </recommendedName>
</protein>
<evidence type="ECO:0000256" key="5">
    <source>
        <dbReference type="ARBA" id="ARBA00023242"/>
    </source>
</evidence>
<dbReference type="PANTHER" id="PTHR13218">
    <property type="entry name" value="TRANSCRIPTION INITIATION FACTOR TFIID SUBUNIT 11-RELATED"/>
    <property type="match status" value="1"/>
</dbReference>
<keyword evidence="9" id="KW-1185">Reference proteome</keyword>
<evidence type="ECO:0000256" key="4">
    <source>
        <dbReference type="ARBA" id="ARBA00023163"/>
    </source>
</evidence>
<dbReference type="GO" id="GO:0051123">
    <property type="term" value="P:RNA polymerase II preinitiation complex assembly"/>
    <property type="evidence" value="ECO:0007669"/>
    <property type="project" value="InterPro"/>
</dbReference>
<dbReference type="Proteomes" id="UP001214603">
    <property type="component" value="Chromosome 1"/>
</dbReference>
<dbReference type="PANTHER" id="PTHR13218:SF8">
    <property type="entry name" value="TRANSCRIPTION INITIATION FACTOR TFIID SUBUNIT 11"/>
    <property type="match status" value="1"/>
</dbReference>
<proteinExistence type="inferred from homology"/>
<comment type="similarity">
    <text evidence="2">Belongs to the TAF11 family.</text>
</comment>
<dbReference type="InterPro" id="IPR006809">
    <property type="entry name" value="TAFII28_dom"/>
</dbReference>
<sequence>MPSVTPEPQRGADTPLGRAPSAEMRRSEMRRSESRTAGEPEPYARDEQSEHDDDDAESDGAEGNELGDDEFSRQQAIYTQQQRNMGLLSQLMDDDQLERHMASRRGTLNKASVRKLVNHVLSQSVNQHFVMAASGVGKVFVGEMVEQQG</sequence>
<feature type="compositionally biased region" description="Basic and acidic residues" evidence="6">
    <location>
        <begin position="23"/>
        <end position="48"/>
    </location>
</feature>
<dbReference type="SUPFAM" id="SSF47113">
    <property type="entry name" value="Histone-fold"/>
    <property type="match status" value="1"/>
</dbReference>
<evidence type="ECO:0000259" key="7">
    <source>
        <dbReference type="Pfam" id="PF04719"/>
    </source>
</evidence>
<feature type="compositionally biased region" description="Polar residues" evidence="6">
    <location>
        <begin position="73"/>
        <end position="84"/>
    </location>
</feature>
<dbReference type="InterPro" id="IPR045127">
    <property type="entry name" value="TAF11-like"/>
</dbReference>